<organism evidence="2 3">
    <name type="scientific">Diversispora epigaea</name>
    <dbReference type="NCBI Taxonomy" id="1348612"/>
    <lineage>
        <taxon>Eukaryota</taxon>
        <taxon>Fungi</taxon>
        <taxon>Fungi incertae sedis</taxon>
        <taxon>Mucoromycota</taxon>
        <taxon>Glomeromycotina</taxon>
        <taxon>Glomeromycetes</taxon>
        <taxon>Diversisporales</taxon>
        <taxon>Diversisporaceae</taxon>
        <taxon>Diversispora</taxon>
    </lineage>
</organism>
<protein>
    <recommendedName>
        <fullName evidence="1">BTB domain-containing protein</fullName>
    </recommendedName>
</protein>
<dbReference type="Gene3D" id="3.30.710.10">
    <property type="entry name" value="Potassium Channel Kv1.1, Chain A"/>
    <property type="match status" value="1"/>
</dbReference>
<dbReference type="SUPFAM" id="SSF54695">
    <property type="entry name" value="POZ domain"/>
    <property type="match status" value="1"/>
</dbReference>
<proteinExistence type="predicted"/>
<evidence type="ECO:0000313" key="3">
    <source>
        <dbReference type="Proteomes" id="UP000266861"/>
    </source>
</evidence>
<comment type="caution">
    <text evidence="2">The sequence shown here is derived from an EMBL/GenBank/DDBJ whole genome shotgun (WGS) entry which is preliminary data.</text>
</comment>
<name>A0A397JCF1_9GLOM</name>
<accession>A0A397JCF1</accession>
<keyword evidence="3" id="KW-1185">Reference proteome</keyword>
<gene>
    <name evidence="2" type="ORF">Glove_61g11</name>
</gene>
<dbReference type="InterPro" id="IPR000210">
    <property type="entry name" value="BTB/POZ_dom"/>
</dbReference>
<dbReference type="InterPro" id="IPR011333">
    <property type="entry name" value="SKP1/BTB/POZ_sf"/>
</dbReference>
<dbReference type="CDD" id="cd18186">
    <property type="entry name" value="BTB_POZ_ZBTB_KLHL-like"/>
    <property type="match status" value="1"/>
</dbReference>
<dbReference type="EMBL" id="PQFF01000058">
    <property type="protein sequence ID" value="RHZ85721.1"/>
    <property type="molecule type" value="Genomic_DNA"/>
</dbReference>
<dbReference type="AlphaFoldDB" id="A0A397JCF1"/>
<reference evidence="2 3" key="1">
    <citation type="submission" date="2018-08" db="EMBL/GenBank/DDBJ databases">
        <title>Genome and evolution of the arbuscular mycorrhizal fungus Diversispora epigaea (formerly Glomus versiforme) and its bacterial endosymbionts.</title>
        <authorList>
            <person name="Sun X."/>
            <person name="Fei Z."/>
            <person name="Harrison M."/>
        </authorList>
    </citation>
    <scope>NUCLEOTIDE SEQUENCE [LARGE SCALE GENOMIC DNA]</scope>
    <source>
        <strain evidence="2 3">IT104</strain>
    </source>
</reference>
<dbReference type="PROSITE" id="PS50097">
    <property type="entry name" value="BTB"/>
    <property type="match status" value="1"/>
</dbReference>
<sequence>MTKFSERPSPFPSPSNDLTQLLESGIGCDASIEVGEAPETDIYKVHLIILQSRSSYFQKVFDEIAFNGDDVKVLKLPNISNKVFDVWKNFTRKIGEFGHF</sequence>
<evidence type="ECO:0000313" key="2">
    <source>
        <dbReference type="EMBL" id="RHZ85721.1"/>
    </source>
</evidence>
<dbReference type="OrthoDB" id="2355365at2759"/>
<dbReference type="Pfam" id="PF00651">
    <property type="entry name" value="BTB"/>
    <property type="match status" value="1"/>
</dbReference>
<dbReference type="Proteomes" id="UP000266861">
    <property type="component" value="Unassembled WGS sequence"/>
</dbReference>
<feature type="domain" description="BTB" evidence="1">
    <location>
        <begin position="28"/>
        <end position="90"/>
    </location>
</feature>
<evidence type="ECO:0000259" key="1">
    <source>
        <dbReference type="PROSITE" id="PS50097"/>
    </source>
</evidence>